<evidence type="ECO:0000256" key="1">
    <source>
        <dbReference type="SAM" id="Phobius"/>
    </source>
</evidence>
<feature type="signal peptide" evidence="2">
    <location>
        <begin position="1"/>
        <end position="20"/>
    </location>
</feature>
<protein>
    <recommendedName>
        <fullName evidence="3">DUF2231 domain-containing protein</fullName>
    </recommendedName>
</protein>
<keyword evidence="1" id="KW-1133">Transmembrane helix</keyword>
<keyword evidence="5" id="KW-1185">Reference proteome</keyword>
<feature type="chain" id="PRO_5015309740" description="DUF2231 domain-containing protein" evidence="2">
    <location>
        <begin position="21"/>
        <end position="213"/>
    </location>
</feature>
<evidence type="ECO:0000313" key="4">
    <source>
        <dbReference type="EMBL" id="AVR44291.1"/>
    </source>
</evidence>
<feature type="domain" description="DUF2231" evidence="3">
    <location>
        <begin position="66"/>
        <end position="200"/>
    </location>
</feature>
<dbReference type="Pfam" id="PF09990">
    <property type="entry name" value="DUF2231"/>
    <property type="match status" value="1"/>
</dbReference>
<evidence type="ECO:0000259" key="3">
    <source>
        <dbReference type="Pfam" id="PF09990"/>
    </source>
</evidence>
<dbReference type="AlphaFoldDB" id="A0A2R3Z1Y3"/>
<sequence length="213" mass="23289">MKKNLFFLSFLLFGIFVLNAQKNSVQSSAEPVSIHKVIQDDQPASGSADTSSSNQDVQASFDQFPNLHPLVVHFPIVLLLLAALLQIIQLFVMNRNMDWVIFLAVGCAFIGAFAAGELFHPHAHELSEMAKKVMGQHDKFAEWTIYSSAAAAVLKLISVFFVKQKRGFEIAVAVVLLFSAYSVAEAGHYGAQLVYIEGVGPQGSHVEGEEQGH</sequence>
<evidence type="ECO:0000313" key="5">
    <source>
        <dbReference type="Proteomes" id="UP000241507"/>
    </source>
</evidence>
<gene>
    <name evidence="4" type="ORF">C7S20_02910</name>
</gene>
<feature type="transmembrane region" description="Helical" evidence="1">
    <location>
        <begin position="99"/>
        <end position="120"/>
    </location>
</feature>
<keyword evidence="2" id="KW-0732">Signal</keyword>
<dbReference type="EMBL" id="CP028136">
    <property type="protein sequence ID" value="AVR44291.1"/>
    <property type="molecule type" value="Genomic_DNA"/>
</dbReference>
<keyword evidence="1" id="KW-0812">Transmembrane</keyword>
<proteinExistence type="predicted"/>
<dbReference type="InterPro" id="IPR019251">
    <property type="entry name" value="DUF2231_TM"/>
</dbReference>
<organism evidence="4 5">
    <name type="scientific">Christiangramia fulva</name>
    <dbReference type="NCBI Taxonomy" id="2126553"/>
    <lineage>
        <taxon>Bacteria</taxon>
        <taxon>Pseudomonadati</taxon>
        <taxon>Bacteroidota</taxon>
        <taxon>Flavobacteriia</taxon>
        <taxon>Flavobacteriales</taxon>
        <taxon>Flavobacteriaceae</taxon>
        <taxon>Christiangramia</taxon>
    </lineage>
</organism>
<evidence type="ECO:0000256" key="2">
    <source>
        <dbReference type="SAM" id="SignalP"/>
    </source>
</evidence>
<dbReference type="Proteomes" id="UP000241507">
    <property type="component" value="Chromosome"/>
</dbReference>
<feature type="transmembrane region" description="Helical" evidence="1">
    <location>
        <begin position="140"/>
        <end position="161"/>
    </location>
</feature>
<dbReference type="RefSeq" id="WP_107011069.1">
    <property type="nucleotide sequence ID" value="NZ_CP028136.1"/>
</dbReference>
<feature type="transmembrane region" description="Helical" evidence="1">
    <location>
        <begin position="70"/>
        <end position="92"/>
    </location>
</feature>
<dbReference type="OrthoDB" id="9792840at2"/>
<reference evidence="5" key="1">
    <citation type="submission" date="2018-03" db="EMBL/GenBank/DDBJ databases">
        <title>Gramella fulva sp. nov., isolated from a dry surface of tidal flat.</title>
        <authorList>
            <person name="Hwang S.H."/>
            <person name="Hwang W.M."/>
            <person name="Kang K."/>
            <person name="Ahn T.-Y."/>
        </authorList>
    </citation>
    <scope>NUCLEOTIDE SEQUENCE [LARGE SCALE GENOMIC DNA]</scope>
    <source>
        <strain evidence="5">SH35</strain>
    </source>
</reference>
<keyword evidence="1" id="KW-0472">Membrane</keyword>
<name>A0A2R3Z1Y3_9FLAO</name>
<dbReference type="KEGG" id="grs:C7S20_02910"/>
<accession>A0A2R3Z1Y3</accession>